<protein>
    <submittedName>
        <fullName evidence="2">Dihydroneopterin aldolase</fullName>
    </submittedName>
</protein>
<dbReference type="RefSeq" id="WP_379045425.1">
    <property type="nucleotide sequence ID" value="NZ_JBHSKW010000054.1"/>
</dbReference>
<accession>A0ABW5TY95</accession>
<gene>
    <name evidence="2" type="ORF">ACFSSE_17855</name>
</gene>
<feature type="domain" description="Dihydroneopterin aldolase/epimerase" evidence="1">
    <location>
        <begin position="8"/>
        <end position="118"/>
    </location>
</feature>
<dbReference type="Pfam" id="PF02152">
    <property type="entry name" value="FolB"/>
    <property type="match status" value="1"/>
</dbReference>
<evidence type="ECO:0000313" key="3">
    <source>
        <dbReference type="Proteomes" id="UP001597546"/>
    </source>
</evidence>
<dbReference type="InterPro" id="IPR006157">
    <property type="entry name" value="FolB_dom"/>
</dbReference>
<proteinExistence type="predicted"/>
<evidence type="ECO:0000313" key="2">
    <source>
        <dbReference type="EMBL" id="MFD2733578.1"/>
    </source>
</evidence>
<reference evidence="3" key="1">
    <citation type="journal article" date="2019" name="Int. J. Syst. Evol. Microbiol.">
        <title>The Global Catalogue of Microorganisms (GCM) 10K type strain sequencing project: providing services to taxonomists for standard genome sequencing and annotation.</title>
        <authorList>
            <consortium name="The Broad Institute Genomics Platform"/>
            <consortium name="The Broad Institute Genome Sequencing Center for Infectious Disease"/>
            <person name="Wu L."/>
            <person name="Ma J."/>
        </authorList>
    </citation>
    <scope>NUCLEOTIDE SEQUENCE [LARGE SCALE GENOMIC DNA]</scope>
    <source>
        <strain evidence="3">KCTC 42456</strain>
    </source>
</reference>
<evidence type="ECO:0000259" key="1">
    <source>
        <dbReference type="SMART" id="SM00905"/>
    </source>
</evidence>
<organism evidence="2 3">
    <name type="scientific">Pedobacter alpinus</name>
    <dbReference type="NCBI Taxonomy" id="1590643"/>
    <lineage>
        <taxon>Bacteria</taxon>
        <taxon>Pseudomonadati</taxon>
        <taxon>Bacteroidota</taxon>
        <taxon>Sphingobacteriia</taxon>
        <taxon>Sphingobacteriales</taxon>
        <taxon>Sphingobacteriaceae</taxon>
        <taxon>Pedobacter</taxon>
    </lineage>
</organism>
<dbReference type="NCBIfam" id="TIGR00526">
    <property type="entry name" value="folB_dom"/>
    <property type="match status" value="1"/>
</dbReference>
<name>A0ABW5TY95_9SPHI</name>
<comment type="caution">
    <text evidence="2">The sequence shown here is derived from an EMBL/GenBank/DDBJ whole genome shotgun (WGS) entry which is preliminary data.</text>
</comment>
<dbReference type="Proteomes" id="UP001597546">
    <property type="component" value="Unassembled WGS sequence"/>
</dbReference>
<dbReference type="SUPFAM" id="SSF55620">
    <property type="entry name" value="Tetrahydrobiopterin biosynthesis enzymes-like"/>
    <property type="match status" value="1"/>
</dbReference>
<dbReference type="SMART" id="SM00905">
    <property type="entry name" value="FolB"/>
    <property type="match status" value="1"/>
</dbReference>
<dbReference type="Gene3D" id="3.30.1130.10">
    <property type="match status" value="1"/>
</dbReference>
<sequence>MSETLATVGLEGAKFNAAVGWFAEERVFKNDFLVDLSVSYEVKERLSDDLNDGIDYMQLHAICAKAFELEAFLIESIAQNVLEAIKMRFVNINEINICIKKFHPPVKAEIAASFVKLCFKK</sequence>
<dbReference type="InterPro" id="IPR043133">
    <property type="entry name" value="GTP-CH-I_C/QueF"/>
</dbReference>
<dbReference type="EMBL" id="JBHULV010000057">
    <property type="protein sequence ID" value="MFD2733578.1"/>
    <property type="molecule type" value="Genomic_DNA"/>
</dbReference>
<keyword evidence="3" id="KW-1185">Reference proteome</keyword>